<reference evidence="3 4" key="1">
    <citation type="submission" date="2019-12" db="EMBL/GenBank/DDBJ databases">
        <title>Whole genome shotgun sequence of Streptomyces hygroscopicus subsp. glebosus NBRC 13786.</title>
        <authorList>
            <person name="Ichikawa N."/>
            <person name="Kimura A."/>
            <person name="Kitahashi Y."/>
            <person name="Komaki H."/>
            <person name="Tamura T."/>
        </authorList>
    </citation>
    <scope>NUCLEOTIDE SEQUENCE [LARGE SCALE GENOMIC DNA]</scope>
    <source>
        <strain evidence="3 4">NBRC 13786</strain>
    </source>
</reference>
<proteinExistence type="predicted"/>
<comment type="caution">
    <text evidence="3">The sequence shown here is derived from an EMBL/GenBank/DDBJ whole genome shotgun (WGS) entry which is preliminary data.</text>
</comment>
<feature type="compositionally biased region" description="Basic and acidic residues" evidence="1">
    <location>
        <begin position="257"/>
        <end position="268"/>
    </location>
</feature>
<name>A0A640T2C5_9ACTN</name>
<feature type="region of interest" description="Disordered" evidence="1">
    <location>
        <begin position="249"/>
        <end position="268"/>
    </location>
</feature>
<protein>
    <submittedName>
        <fullName evidence="3">Uncharacterized protein</fullName>
    </submittedName>
</protein>
<keyword evidence="2" id="KW-0812">Transmembrane</keyword>
<keyword evidence="2" id="KW-1133">Transmembrane helix</keyword>
<evidence type="ECO:0000313" key="3">
    <source>
        <dbReference type="EMBL" id="GFE17310.1"/>
    </source>
</evidence>
<sequence>MSLLCGHQDYIENCVLLSAVQAVGSAARLREIREVAYAYVHRFRHRSAGQSSAHDRRTALEDITDGLSQLELELSYSVEVGSDIGTLVPALRVESFHQALFGAMGLTERAATIGQMLQRLGNATAAELTSVESMERRAADRRRVRTVVSVTFVTTITGTLSLLFGFFGVNARQVDQHRSMFDGHYTPIYALITAILLCAVAIFGAMRLQERWEERRDRGRTRTWEGTHRLLAREVGTVILDPADAPAARRIPGSRTARTDRRTPPMPR</sequence>
<evidence type="ECO:0000256" key="2">
    <source>
        <dbReference type="SAM" id="Phobius"/>
    </source>
</evidence>
<evidence type="ECO:0000256" key="1">
    <source>
        <dbReference type="SAM" id="MobiDB-lite"/>
    </source>
</evidence>
<keyword evidence="2" id="KW-0472">Membrane</keyword>
<gene>
    <name evidence="3" type="ORF">Sgleb_53570</name>
</gene>
<evidence type="ECO:0000313" key="4">
    <source>
        <dbReference type="Proteomes" id="UP000430079"/>
    </source>
</evidence>
<dbReference type="EMBL" id="BLIO01000001">
    <property type="protein sequence ID" value="GFE17310.1"/>
    <property type="molecule type" value="Genomic_DNA"/>
</dbReference>
<feature type="transmembrane region" description="Helical" evidence="2">
    <location>
        <begin position="146"/>
        <end position="168"/>
    </location>
</feature>
<dbReference type="AlphaFoldDB" id="A0A640T2C5"/>
<accession>A0A640T2C5</accession>
<dbReference type="Proteomes" id="UP000430079">
    <property type="component" value="Unassembled WGS sequence"/>
</dbReference>
<feature type="transmembrane region" description="Helical" evidence="2">
    <location>
        <begin position="188"/>
        <end position="208"/>
    </location>
</feature>
<organism evidence="3 4">
    <name type="scientific">Streptomyces glebosus</name>
    <dbReference type="NCBI Taxonomy" id="249580"/>
    <lineage>
        <taxon>Bacteria</taxon>
        <taxon>Bacillati</taxon>
        <taxon>Actinomycetota</taxon>
        <taxon>Actinomycetes</taxon>
        <taxon>Kitasatosporales</taxon>
        <taxon>Streptomycetaceae</taxon>
        <taxon>Streptomyces</taxon>
    </lineage>
</organism>
<keyword evidence="4" id="KW-1185">Reference proteome</keyword>